<keyword evidence="4" id="KW-0808">Transferase</keyword>
<dbReference type="CDD" id="cd00156">
    <property type="entry name" value="REC"/>
    <property type="match status" value="1"/>
</dbReference>
<keyword evidence="5" id="KW-0418">Kinase</keyword>
<dbReference type="Pfam" id="PF00072">
    <property type="entry name" value="Response_reg"/>
    <property type="match status" value="1"/>
</dbReference>
<evidence type="ECO:0000259" key="8">
    <source>
        <dbReference type="PROSITE" id="PS50109"/>
    </source>
</evidence>
<dbReference type="InterPro" id="IPR036097">
    <property type="entry name" value="HisK_dim/P_sf"/>
</dbReference>
<sequence length="1083" mass="121454">MTQLTVSLKELPLRKFLQVAPDTLLSEAARQMDNDGLDTALVMQGQNLLGILGSRDRLRAFHQQTPPNTPVRELMNSAHCSLKQNTFITDACSHLLQHAASELVITNELGMPLGLIGESELLQYITPFLTNDTQANKDWVLQHASKRMEADKQLHTLKRQTDLLSRFAAALINLPADDIDPVVNHALMEMGELVQVDRAYIFHYDFDTDTACNTHEWCASGISPQIHNLQVLPIQELSDWVCKHKRSENVVVDDFNLLPPGMMREVMEQQDIKSMVCLPILGNEGCIGFLGFDSVRSKRQYAPEDLEVLELFARTLANYRERLIAEQKLANNEANFHAFFDQTQDLLFVLSQQGDIVQCNTQATQRLGFSMEELYGKPVLQLHPDENHTEAAQIVADMAKGKTDCHAIPMQTRFGQQVPMETRVVAGQWNGIPALFMVCRDLSDITSSEEKFSKAFHLSPMPMAISDVQNGTFLEVNEAFFHVTGYDTHEVVGKNVAAMNLFGDLKLWGHIIEQLQQQGQVNNIEFPLRTKQGDIVYGLLSAALLELQGRQVMISQLLDITARKTAEEALVNERLLLRTLINSQLNLVWLKDPEGAYLACNSRFESLYGHTESEILGRTDIEFVNQEWAEFFRKNDHLAIKAGKPRINEETLTFASNGYQGLFETTKTPIFNGQQKLLGVLGVAREITHARHAEQERRRMERELHQSRKMEALGQLTGGVAHEFNNMLAIILGYKDLLQAKLDPSTDSSINIWLDHIDVAGVRAKELVRQLLSFSRPNEKQPKRINLEIGVRKAIALSQSSLPSSIEIDYRPDPELPDVQLDIGELQQMLTNVLVNARDAMDGKGRIEVTLQHTRHTEQECQLCHTLIEGYWVELCIADDGPGIFPEQLSRIFEPFYTTKAVGKGTGLGLSLVHSIMEHNGGHILLDSRPGEGTRFCLLFRPLDDEALKSIPMHTPVETPSLKAGRVLVVDDEPALTEFLKETLELQGLQVIALNDSREALDLLLEPEQQFDLLITDQTMPGMLGTELATQAKNHLGDLKVILCTGHSEQINADNAAEFGIDSFLKKPIGIQDIVIAIDNLSK</sequence>
<keyword evidence="13" id="KW-1185">Reference proteome</keyword>
<dbReference type="InterPro" id="IPR029016">
    <property type="entry name" value="GAF-like_dom_sf"/>
</dbReference>
<dbReference type="SUPFAM" id="SSF54631">
    <property type="entry name" value="CBS-domain pair"/>
    <property type="match status" value="1"/>
</dbReference>
<dbReference type="SMART" id="SM00387">
    <property type="entry name" value="HATPase_c"/>
    <property type="match status" value="1"/>
</dbReference>
<keyword evidence="7" id="KW-0175">Coiled coil</keyword>
<reference evidence="12 13" key="1">
    <citation type="submission" date="2016-12" db="EMBL/GenBank/DDBJ databases">
        <authorList>
            <person name="Song W.-J."/>
            <person name="Kurnit D.M."/>
        </authorList>
    </citation>
    <scope>NUCLEOTIDE SEQUENCE [LARGE SCALE GENOMIC DNA]</scope>
    <source>
        <strain evidence="12 13">IMCC3135</strain>
    </source>
</reference>
<dbReference type="PROSITE" id="PS50109">
    <property type="entry name" value="HIS_KIN"/>
    <property type="match status" value="1"/>
</dbReference>
<keyword evidence="3 6" id="KW-0597">Phosphoprotein</keyword>
<dbReference type="Gene3D" id="3.30.450.20">
    <property type="entry name" value="PAS domain"/>
    <property type="match status" value="3"/>
</dbReference>
<feature type="domain" description="PAS" evidence="10">
    <location>
        <begin position="448"/>
        <end position="502"/>
    </location>
</feature>
<accession>A0A2Z2P178</accession>
<organism evidence="12 13">
    <name type="scientific">Granulosicoccus antarcticus IMCC3135</name>
    <dbReference type="NCBI Taxonomy" id="1192854"/>
    <lineage>
        <taxon>Bacteria</taxon>
        <taxon>Pseudomonadati</taxon>
        <taxon>Pseudomonadota</taxon>
        <taxon>Gammaproteobacteria</taxon>
        <taxon>Chromatiales</taxon>
        <taxon>Granulosicoccaceae</taxon>
        <taxon>Granulosicoccus</taxon>
    </lineage>
</organism>
<dbReference type="InterPro" id="IPR000644">
    <property type="entry name" value="CBS_dom"/>
</dbReference>
<dbReference type="InterPro" id="IPR003661">
    <property type="entry name" value="HisK_dim/P_dom"/>
</dbReference>
<evidence type="ECO:0000256" key="6">
    <source>
        <dbReference type="PROSITE-ProRule" id="PRU00169"/>
    </source>
</evidence>
<feature type="domain" description="PAS" evidence="10">
    <location>
        <begin position="573"/>
        <end position="643"/>
    </location>
</feature>
<evidence type="ECO:0000256" key="7">
    <source>
        <dbReference type="SAM" id="Coils"/>
    </source>
</evidence>
<feature type="domain" description="PAC" evidence="11">
    <location>
        <begin position="646"/>
        <end position="699"/>
    </location>
</feature>
<dbReference type="InterPro" id="IPR046342">
    <property type="entry name" value="CBS_dom_sf"/>
</dbReference>
<dbReference type="InterPro" id="IPR003018">
    <property type="entry name" value="GAF"/>
</dbReference>
<dbReference type="CDD" id="cd00130">
    <property type="entry name" value="PAS"/>
    <property type="match status" value="3"/>
</dbReference>
<dbReference type="PROSITE" id="PS50113">
    <property type="entry name" value="PAC"/>
    <property type="match status" value="2"/>
</dbReference>
<dbReference type="Gene3D" id="1.10.287.130">
    <property type="match status" value="1"/>
</dbReference>
<dbReference type="SMART" id="SM00448">
    <property type="entry name" value="REC"/>
    <property type="match status" value="1"/>
</dbReference>
<dbReference type="CDD" id="cd02205">
    <property type="entry name" value="CBS_pair_SF"/>
    <property type="match status" value="1"/>
</dbReference>
<dbReference type="Gene3D" id="3.30.565.10">
    <property type="entry name" value="Histidine kinase-like ATPase, C-terminal domain"/>
    <property type="match status" value="1"/>
</dbReference>
<dbReference type="Gene3D" id="3.40.50.2300">
    <property type="match status" value="1"/>
</dbReference>
<dbReference type="AlphaFoldDB" id="A0A2Z2P178"/>
<feature type="domain" description="Response regulatory" evidence="9">
    <location>
        <begin position="966"/>
        <end position="1082"/>
    </location>
</feature>
<evidence type="ECO:0000313" key="13">
    <source>
        <dbReference type="Proteomes" id="UP000250079"/>
    </source>
</evidence>
<feature type="coiled-coil region" evidence="7">
    <location>
        <begin position="683"/>
        <end position="710"/>
    </location>
</feature>
<dbReference type="PANTHER" id="PTHR43065">
    <property type="entry name" value="SENSOR HISTIDINE KINASE"/>
    <property type="match status" value="1"/>
</dbReference>
<dbReference type="EC" id="2.7.13.3" evidence="2"/>
<evidence type="ECO:0000259" key="9">
    <source>
        <dbReference type="PROSITE" id="PS50110"/>
    </source>
</evidence>
<evidence type="ECO:0000256" key="4">
    <source>
        <dbReference type="ARBA" id="ARBA00022679"/>
    </source>
</evidence>
<dbReference type="Pfam" id="PF02518">
    <property type="entry name" value="HATPase_c"/>
    <property type="match status" value="1"/>
</dbReference>
<dbReference type="SUPFAM" id="SSF55781">
    <property type="entry name" value="GAF domain-like"/>
    <property type="match status" value="1"/>
</dbReference>
<dbReference type="InterPro" id="IPR003594">
    <property type="entry name" value="HATPase_dom"/>
</dbReference>
<dbReference type="KEGG" id="gai:IMCC3135_16060"/>
<dbReference type="InterPro" id="IPR005467">
    <property type="entry name" value="His_kinase_dom"/>
</dbReference>
<dbReference type="InterPro" id="IPR004358">
    <property type="entry name" value="Sig_transdc_His_kin-like_C"/>
</dbReference>
<dbReference type="Pfam" id="PF13426">
    <property type="entry name" value="PAS_9"/>
    <property type="match status" value="1"/>
</dbReference>
<dbReference type="OrthoDB" id="9770473at2"/>
<name>A0A2Z2P178_9GAMM</name>
<feature type="domain" description="Histidine kinase" evidence="8">
    <location>
        <begin position="719"/>
        <end position="944"/>
    </location>
</feature>
<dbReference type="InterPro" id="IPR036890">
    <property type="entry name" value="HATPase_C_sf"/>
</dbReference>
<dbReference type="SMART" id="SM00091">
    <property type="entry name" value="PAS"/>
    <property type="match status" value="3"/>
</dbReference>
<dbReference type="InterPro" id="IPR000700">
    <property type="entry name" value="PAS-assoc_C"/>
</dbReference>
<evidence type="ECO:0000256" key="1">
    <source>
        <dbReference type="ARBA" id="ARBA00000085"/>
    </source>
</evidence>
<proteinExistence type="predicted"/>
<dbReference type="SUPFAM" id="SSF55874">
    <property type="entry name" value="ATPase domain of HSP90 chaperone/DNA topoisomerase II/histidine kinase"/>
    <property type="match status" value="1"/>
</dbReference>
<dbReference type="Gene3D" id="3.10.580.10">
    <property type="entry name" value="CBS-domain"/>
    <property type="match status" value="1"/>
</dbReference>
<dbReference type="Pfam" id="PF08448">
    <property type="entry name" value="PAS_4"/>
    <property type="match status" value="2"/>
</dbReference>
<dbReference type="InterPro" id="IPR001789">
    <property type="entry name" value="Sig_transdc_resp-reg_receiver"/>
</dbReference>
<gene>
    <name evidence="12" type="ORF">IMCC3135_16060</name>
</gene>
<feature type="domain" description="PAS" evidence="10">
    <location>
        <begin position="332"/>
        <end position="402"/>
    </location>
</feature>
<comment type="catalytic activity">
    <reaction evidence="1">
        <text>ATP + protein L-histidine = ADP + protein N-phospho-L-histidine.</text>
        <dbReference type="EC" id="2.7.13.3"/>
    </reaction>
</comment>
<dbReference type="InterPro" id="IPR011006">
    <property type="entry name" value="CheY-like_superfamily"/>
</dbReference>
<dbReference type="Gene3D" id="3.30.450.40">
    <property type="match status" value="1"/>
</dbReference>
<dbReference type="InterPro" id="IPR000014">
    <property type="entry name" value="PAS"/>
</dbReference>
<dbReference type="PRINTS" id="PR00344">
    <property type="entry name" value="BCTRLSENSOR"/>
</dbReference>
<dbReference type="SMART" id="SM00065">
    <property type="entry name" value="GAF"/>
    <property type="match status" value="1"/>
</dbReference>
<dbReference type="PROSITE" id="PS50110">
    <property type="entry name" value="RESPONSE_REGULATORY"/>
    <property type="match status" value="1"/>
</dbReference>
<evidence type="ECO:0000259" key="11">
    <source>
        <dbReference type="PROSITE" id="PS50113"/>
    </source>
</evidence>
<dbReference type="PANTHER" id="PTHR43065:SF42">
    <property type="entry name" value="TWO-COMPONENT SENSOR PPRA"/>
    <property type="match status" value="1"/>
</dbReference>
<dbReference type="InterPro" id="IPR013656">
    <property type="entry name" value="PAS_4"/>
</dbReference>
<dbReference type="SUPFAM" id="SSF47384">
    <property type="entry name" value="Homodimeric domain of signal transducing histidine kinase"/>
    <property type="match status" value="1"/>
</dbReference>
<evidence type="ECO:0000313" key="12">
    <source>
        <dbReference type="EMBL" id="ASJ73294.1"/>
    </source>
</evidence>
<dbReference type="EMBL" id="CP018632">
    <property type="protein sequence ID" value="ASJ73294.1"/>
    <property type="molecule type" value="Genomic_DNA"/>
</dbReference>
<evidence type="ECO:0000256" key="5">
    <source>
        <dbReference type="ARBA" id="ARBA00022777"/>
    </source>
</evidence>
<dbReference type="InterPro" id="IPR035965">
    <property type="entry name" value="PAS-like_dom_sf"/>
</dbReference>
<evidence type="ECO:0000256" key="3">
    <source>
        <dbReference type="ARBA" id="ARBA00022553"/>
    </source>
</evidence>
<feature type="domain" description="PAC" evidence="11">
    <location>
        <begin position="522"/>
        <end position="572"/>
    </location>
</feature>
<evidence type="ECO:0000256" key="2">
    <source>
        <dbReference type="ARBA" id="ARBA00012438"/>
    </source>
</evidence>
<evidence type="ECO:0000259" key="10">
    <source>
        <dbReference type="PROSITE" id="PS50112"/>
    </source>
</evidence>
<dbReference type="Pfam" id="PF01590">
    <property type="entry name" value="GAF"/>
    <property type="match status" value="1"/>
</dbReference>
<dbReference type="Proteomes" id="UP000250079">
    <property type="component" value="Chromosome"/>
</dbReference>
<dbReference type="Pfam" id="PF00571">
    <property type="entry name" value="CBS"/>
    <property type="match status" value="1"/>
</dbReference>
<dbReference type="CDD" id="cd00082">
    <property type="entry name" value="HisKA"/>
    <property type="match status" value="1"/>
</dbReference>
<dbReference type="PROSITE" id="PS50112">
    <property type="entry name" value="PAS"/>
    <property type="match status" value="3"/>
</dbReference>
<dbReference type="SUPFAM" id="SSF55785">
    <property type="entry name" value="PYP-like sensor domain (PAS domain)"/>
    <property type="match status" value="3"/>
</dbReference>
<dbReference type="RefSeq" id="WP_088918511.1">
    <property type="nucleotide sequence ID" value="NZ_CP018632.1"/>
</dbReference>
<feature type="modified residue" description="4-aspartylphosphate" evidence="6">
    <location>
        <position position="1017"/>
    </location>
</feature>
<dbReference type="SMART" id="SM00388">
    <property type="entry name" value="HisKA"/>
    <property type="match status" value="1"/>
</dbReference>
<dbReference type="NCBIfam" id="TIGR00229">
    <property type="entry name" value="sensory_box"/>
    <property type="match status" value="3"/>
</dbReference>
<dbReference type="GO" id="GO:0000155">
    <property type="term" value="F:phosphorelay sensor kinase activity"/>
    <property type="evidence" value="ECO:0007669"/>
    <property type="project" value="InterPro"/>
</dbReference>
<dbReference type="SUPFAM" id="SSF52172">
    <property type="entry name" value="CheY-like"/>
    <property type="match status" value="1"/>
</dbReference>
<protein>
    <recommendedName>
        <fullName evidence="2">histidine kinase</fullName>
        <ecNumber evidence="2">2.7.13.3</ecNumber>
    </recommendedName>
</protein>